<gene>
    <name evidence="2" type="ORF">EA462_16880</name>
</gene>
<feature type="transmembrane region" description="Helical" evidence="1">
    <location>
        <begin position="60"/>
        <end position="80"/>
    </location>
</feature>
<dbReference type="RefSeq" id="WP_124179709.1">
    <property type="nucleotide sequence ID" value="NZ_REFY01000008.1"/>
</dbReference>
<evidence type="ECO:0000313" key="3">
    <source>
        <dbReference type="Proteomes" id="UP000273828"/>
    </source>
</evidence>
<accession>A0A3N6NTY5</accession>
<comment type="caution">
    <text evidence="2">The sequence shown here is derived from an EMBL/GenBank/DDBJ whole genome shotgun (WGS) entry which is preliminary data.</text>
</comment>
<keyword evidence="1" id="KW-0472">Membrane</keyword>
<protein>
    <submittedName>
        <fullName evidence="2">Uncharacterized protein</fullName>
    </submittedName>
</protein>
<dbReference type="Proteomes" id="UP000273828">
    <property type="component" value="Unassembled WGS sequence"/>
</dbReference>
<dbReference type="AlphaFoldDB" id="A0A3N6NTY5"/>
<keyword evidence="1" id="KW-0812">Transmembrane</keyword>
<proteinExistence type="predicted"/>
<dbReference type="EMBL" id="REFY01000008">
    <property type="protein sequence ID" value="RQG86146.1"/>
    <property type="molecule type" value="Genomic_DNA"/>
</dbReference>
<dbReference type="OrthoDB" id="170241at2157"/>
<sequence>MTSTATNSSENTGLLKTRFSIGAAGLAAISVLVALLFAWTGYRGDELLIVGTEMDVVTGMAGAMMALFIAVVALIAAAYMEPGFDH</sequence>
<evidence type="ECO:0000313" key="2">
    <source>
        <dbReference type="EMBL" id="RQG86146.1"/>
    </source>
</evidence>
<feature type="transmembrane region" description="Helical" evidence="1">
    <location>
        <begin position="21"/>
        <end position="40"/>
    </location>
</feature>
<evidence type="ECO:0000256" key="1">
    <source>
        <dbReference type="SAM" id="Phobius"/>
    </source>
</evidence>
<keyword evidence="3" id="KW-1185">Reference proteome</keyword>
<name>A0A3N6NTY5_9EURY</name>
<reference evidence="2 3" key="1">
    <citation type="submission" date="2018-10" db="EMBL/GenBank/DDBJ databases">
        <title>Natrarchaeobius chitinivorans gen. nov., sp. nov., and Natrarchaeobius haloalkaliphilus sp. nov., alkaliphilic, chitin-utilizing haloarchaea from hypersaline alkaline lakes.</title>
        <authorList>
            <person name="Sorokin D.Y."/>
            <person name="Elcheninov A.G."/>
            <person name="Kostrikina N.A."/>
            <person name="Bale N.J."/>
            <person name="Sinninghe Damste J.S."/>
            <person name="Khijniak T.V."/>
            <person name="Kublanov I.V."/>
            <person name="Toshchakov S.V."/>
        </authorList>
    </citation>
    <scope>NUCLEOTIDE SEQUENCE [LARGE SCALE GENOMIC DNA]</scope>
    <source>
        <strain evidence="2 3">AArcht-Sl</strain>
    </source>
</reference>
<keyword evidence="1" id="KW-1133">Transmembrane helix</keyword>
<organism evidence="2 3">
    <name type="scientific">Natrarchaeobius halalkaliphilus</name>
    <dbReference type="NCBI Taxonomy" id="1679091"/>
    <lineage>
        <taxon>Archaea</taxon>
        <taxon>Methanobacteriati</taxon>
        <taxon>Methanobacteriota</taxon>
        <taxon>Stenosarchaea group</taxon>
        <taxon>Halobacteria</taxon>
        <taxon>Halobacteriales</taxon>
        <taxon>Natrialbaceae</taxon>
        <taxon>Natrarchaeobius</taxon>
    </lineage>
</organism>